<evidence type="ECO:0000256" key="4">
    <source>
        <dbReference type="ARBA" id="ARBA00022980"/>
    </source>
</evidence>
<accession>A0A0G1Y1N0</accession>
<comment type="caution">
    <text evidence="11">The sequence shown here is derived from an EMBL/GenBank/DDBJ whole genome shotgun (WGS) entry which is preliminary data.</text>
</comment>
<dbReference type="PROSITE" id="PS50823">
    <property type="entry name" value="KH_TYPE_2"/>
    <property type="match status" value="1"/>
</dbReference>
<dbReference type="GO" id="GO:0003729">
    <property type="term" value="F:mRNA binding"/>
    <property type="evidence" value="ECO:0007669"/>
    <property type="project" value="UniProtKB-UniRule"/>
</dbReference>
<evidence type="ECO:0000256" key="5">
    <source>
        <dbReference type="ARBA" id="ARBA00023274"/>
    </source>
</evidence>
<dbReference type="PATRIC" id="fig|1618986.3.peg.12"/>
<keyword evidence="3 8" id="KW-0694">RNA-binding</keyword>
<dbReference type="InterPro" id="IPR057258">
    <property type="entry name" value="Ribosomal_uS3"/>
</dbReference>
<dbReference type="InterPro" id="IPR001351">
    <property type="entry name" value="Ribosomal_uS3_C"/>
</dbReference>
<evidence type="ECO:0000256" key="9">
    <source>
        <dbReference type="RuleBase" id="RU003624"/>
    </source>
</evidence>
<dbReference type="InterPro" id="IPR009019">
    <property type="entry name" value="KH_sf_prok-type"/>
</dbReference>
<dbReference type="NCBIfam" id="TIGR01009">
    <property type="entry name" value="rpsC_bact"/>
    <property type="match status" value="1"/>
</dbReference>
<evidence type="ECO:0000256" key="8">
    <source>
        <dbReference type="HAMAP-Rule" id="MF_01309"/>
    </source>
</evidence>
<dbReference type="PANTHER" id="PTHR11760:SF19">
    <property type="entry name" value="SMALL RIBOSOMAL SUBUNIT PROTEIN US3C"/>
    <property type="match status" value="1"/>
</dbReference>
<dbReference type="InterPro" id="IPR018280">
    <property type="entry name" value="Ribosomal_uS3_CS"/>
</dbReference>
<dbReference type="Proteomes" id="UP000033865">
    <property type="component" value="Unassembled WGS sequence"/>
</dbReference>
<organism evidence="11 12">
    <name type="scientific">Candidatus Uhrbacteria bacterium GW2011_GWC2_53_7</name>
    <dbReference type="NCBI Taxonomy" id="1618986"/>
    <lineage>
        <taxon>Bacteria</taxon>
        <taxon>Candidatus Uhriibacteriota</taxon>
    </lineage>
</organism>
<gene>
    <name evidence="8" type="primary">rpsC</name>
    <name evidence="11" type="ORF">UY82_C0001G0011</name>
</gene>
<dbReference type="InterPro" id="IPR036419">
    <property type="entry name" value="Ribosomal_S3_C_sf"/>
</dbReference>
<evidence type="ECO:0000256" key="2">
    <source>
        <dbReference type="ARBA" id="ARBA00022730"/>
    </source>
</evidence>
<name>A0A0G1Y1N0_9BACT</name>
<keyword evidence="2 8" id="KW-0699">rRNA-binding</keyword>
<evidence type="ECO:0000256" key="1">
    <source>
        <dbReference type="ARBA" id="ARBA00010761"/>
    </source>
</evidence>
<sequence length="221" mass="24950">MGSKVHPKSFRLSTIRSWDSIWFAKKEEFSNRLRDDERIRTFLFARLKEANVDRILIERSLQNVSVTIYSAKPGFIIGRAGVGIEELKKAMMKKLFPGRRIVINLNVKEISQPSLSAAIIGQQIATDIERRLPFRRSMKSAIDRVMKAGAEGVKISLSGRLNGAEIARREKLAQGKVPLHNLRADIDYARVTAHTIYGSIGVTVWINRGEIFTEKVEETAS</sequence>
<evidence type="ECO:0000256" key="6">
    <source>
        <dbReference type="ARBA" id="ARBA00024998"/>
    </source>
</evidence>
<dbReference type="AlphaFoldDB" id="A0A0G1Y1N0"/>
<dbReference type="InterPro" id="IPR015946">
    <property type="entry name" value="KH_dom-like_a/b"/>
</dbReference>
<dbReference type="CDD" id="cd02412">
    <property type="entry name" value="KH-II_30S_S3"/>
    <property type="match status" value="1"/>
</dbReference>
<reference evidence="11 12" key="1">
    <citation type="journal article" date="2015" name="Nature">
        <title>rRNA introns, odd ribosomes, and small enigmatic genomes across a large radiation of phyla.</title>
        <authorList>
            <person name="Brown C.T."/>
            <person name="Hug L.A."/>
            <person name="Thomas B.C."/>
            <person name="Sharon I."/>
            <person name="Castelle C.J."/>
            <person name="Singh A."/>
            <person name="Wilkins M.J."/>
            <person name="Williams K.H."/>
            <person name="Banfield J.F."/>
        </authorList>
    </citation>
    <scope>NUCLEOTIDE SEQUENCE [LARGE SCALE GENOMIC DNA]</scope>
</reference>
<evidence type="ECO:0000313" key="11">
    <source>
        <dbReference type="EMBL" id="KKW37106.1"/>
    </source>
</evidence>
<proteinExistence type="inferred from homology"/>
<evidence type="ECO:0000313" key="12">
    <source>
        <dbReference type="Proteomes" id="UP000033865"/>
    </source>
</evidence>
<dbReference type="Pfam" id="PF07650">
    <property type="entry name" value="KH_2"/>
    <property type="match status" value="1"/>
</dbReference>
<protein>
    <recommendedName>
        <fullName evidence="7 8">Small ribosomal subunit protein uS3</fullName>
    </recommendedName>
</protein>
<dbReference type="InterPro" id="IPR005704">
    <property type="entry name" value="Ribosomal_uS3_bac-typ"/>
</dbReference>
<keyword evidence="5 8" id="KW-0687">Ribonucleoprotein</keyword>
<dbReference type="Gene3D" id="3.30.1140.32">
    <property type="entry name" value="Ribosomal protein S3, C-terminal domain"/>
    <property type="match status" value="1"/>
</dbReference>
<dbReference type="PROSITE" id="PS00548">
    <property type="entry name" value="RIBOSOMAL_S3"/>
    <property type="match status" value="1"/>
</dbReference>
<evidence type="ECO:0000256" key="3">
    <source>
        <dbReference type="ARBA" id="ARBA00022884"/>
    </source>
</evidence>
<dbReference type="GO" id="GO:0003735">
    <property type="term" value="F:structural constituent of ribosome"/>
    <property type="evidence" value="ECO:0007669"/>
    <property type="project" value="InterPro"/>
</dbReference>
<comment type="function">
    <text evidence="6 8">Binds the lower part of the 30S subunit head. Binds mRNA in the 70S ribosome, positioning it for translation.</text>
</comment>
<dbReference type="InterPro" id="IPR004044">
    <property type="entry name" value="KH_dom_type_2"/>
</dbReference>
<dbReference type="Gene3D" id="3.30.300.20">
    <property type="match status" value="1"/>
</dbReference>
<dbReference type="GO" id="GO:0019843">
    <property type="term" value="F:rRNA binding"/>
    <property type="evidence" value="ECO:0007669"/>
    <property type="project" value="UniProtKB-UniRule"/>
</dbReference>
<dbReference type="SUPFAM" id="SSF54821">
    <property type="entry name" value="Ribosomal protein S3 C-terminal domain"/>
    <property type="match status" value="1"/>
</dbReference>
<comment type="subunit">
    <text evidence="8">Part of the 30S ribosomal subunit. Forms a tight complex with proteins S10 and S14.</text>
</comment>
<dbReference type="GO" id="GO:0006412">
    <property type="term" value="P:translation"/>
    <property type="evidence" value="ECO:0007669"/>
    <property type="project" value="UniProtKB-UniRule"/>
</dbReference>
<keyword evidence="4 8" id="KW-0689">Ribosomal protein</keyword>
<dbReference type="FunFam" id="3.30.300.20:FF:000001">
    <property type="entry name" value="30S ribosomal protein S3"/>
    <property type="match status" value="1"/>
</dbReference>
<dbReference type="EMBL" id="LCRN01000001">
    <property type="protein sequence ID" value="KKW37106.1"/>
    <property type="molecule type" value="Genomic_DNA"/>
</dbReference>
<dbReference type="GO" id="GO:0022627">
    <property type="term" value="C:cytosolic small ribosomal subunit"/>
    <property type="evidence" value="ECO:0007669"/>
    <property type="project" value="TreeGrafter"/>
</dbReference>
<evidence type="ECO:0000256" key="7">
    <source>
        <dbReference type="ARBA" id="ARBA00035257"/>
    </source>
</evidence>
<dbReference type="PANTHER" id="PTHR11760">
    <property type="entry name" value="30S/40S RIBOSOMAL PROTEIN S3"/>
    <property type="match status" value="1"/>
</dbReference>
<comment type="similarity">
    <text evidence="1 8 9">Belongs to the universal ribosomal protein uS3 family.</text>
</comment>
<dbReference type="HAMAP" id="MF_01309_B">
    <property type="entry name" value="Ribosomal_uS3_B"/>
    <property type="match status" value="1"/>
</dbReference>
<feature type="domain" description="KH type-2" evidence="10">
    <location>
        <begin position="39"/>
        <end position="111"/>
    </location>
</feature>
<evidence type="ECO:0000259" key="10">
    <source>
        <dbReference type="PROSITE" id="PS50823"/>
    </source>
</evidence>
<dbReference type="Pfam" id="PF00189">
    <property type="entry name" value="Ribosomal_S3_C"/>
    <property type="match status" value="1"/>
</dbReference>
<dbReference type="SUPFAM" id="SSF54814">
    <property type="entry name" value="Prokaryotic type KH domain (KH-domain type II)"/>
    <property type="match status" value="1"/>
</dbReference>